<feature type="region of interest" description="Disordered" evidence="1">
    <location>
        <begin position="30"/>
        <end position="53"/>
    </location>
</feature>
<name>A0A267GB03_9PLAT</name>
<feature type="region of interest" description="Disordered" evidence="1">
    <location>
        <begin position="201"/>
        <end position="236"/>
    </location>
</feature>
<accession>A0A267GB03</accession>
<feature type="compositionally biased region" description="Polar residues" evidence="1">
    <location>
        <begin position="212"/>
        <end position="228"/>
    </location>
</feature>
<comment type="caution">
    <text evidence="2">The sequence shown here is derived from an EMBL/GenBank/DDBJ whole genome shotgun (WGS) entry which is preliminary data.</text>
</comment>
<evidence type="ECO:0000313" key="3">
    <source>
        <dbReference type="Proteomes" id="UP000215902"/>
    </source>
</evidence>
<reference evidence="2 3" key="1">
    <citation type="submission" date="2017-06" db="EMBL/GenBank/DDBJ databases">
        <title>A platform for efficient transgenesis in Macrostomum lignano, a flatworm model organism for stem cell research.</title>
        <authorList>
            <person name="Berezikov E."/>
        </authorList>
    </citation>
    <scope>NUCLEOTIDE SEQUENCE [LARGE SCALE GENOMIC DNA]</scope>
    <source>
        <strain evidence="2">DV1</strain>
        <tissue evidence="2">Whole organism</tissue>
    </source>
</reference>
<dbReference type="Proteomes" id="UP000215902">
    <property type="component" value="Unassembled WGS sequence"/>
</dbReference>
<proteinExistence type="predicted"/>
<feature type="compositionally biased region" description="Low complexity" evidence="1">
    <location>
        <begin position="201"/>
        <end position="211"/>
    </location>
</feature>
<organism evidence="2 3">
    <name type="scientific">Macrostomum lignano</name>
    <dbReference type="NCBI Taxonomy" id="282301"/>
    <lineage>
        <taxon>Eukaryota</taxon>
        <taxon>Metazoa</taxon>
        <taxon>Spiralia</taxon>
        <taxon>Lophotrochozoa</taxon>
        <taxon>Platyhelminthes</taxon>
        <taxon>Rhabditophora</taxon>
        <taxon>Macrostomorpha</taxon>
        <taxon>Macrostomida</taxon>
        <taxon>Macrostomidae</taxon>
        <taxon>Macrostomum</taxon>
    </lineage>
</organism>
<feature type="region of interest" description="Disordered" evidence="1">
    <location>
        <begin position="74"/>
        <end position="161"/>
    </location>
</feature>
<feature type="non-terminal residue" evidence="2">
    <location>
        <position position="1"/>
    </location>
</feature>
<dbReference type="AlphaFoldDB" id="A0A267GB03"/>
<feature type="compositionally biased region" description="Polar residues" evidence="1">
    <location>
        <begin position="439"/>
        <end position="448"/>
    </location>
</feature>
<gene>
    <name evidence="2" type="ORF">BOX15_Mlig006839g1</name>
</gene>
<evidence type="ECO:0000256" key="1">
    <source>
        <dbReference type="SAM" id="MobiDB-lite"/>
    </source>
</evidence>
<dbReference type="EMBL" id="NIVC01000467">
    <property type="protein sequence ID" value="PAA82489.1"/>
    <property type="molecule type" value="Genomic_DNA"/>
</dbReference>
<feature type="compositionally biased region" description="Basic residues" evidence="1">
    <location>
        <begin position="74"/>
        <end position="89"/>
    </location>
</feature>
<feature type="compositionally biased region" description="Basic and acidic residues" evidence="1">
    <location>
        <begin position="113"/>
        <end position="137"/>
    </location>
</feature>
<feature type="compositionally biased region" description="Polar residues" evidence="1">
    <location>
        <begin position="30"/>
        <end position="43"/>
    </location>
</feature>
<keyword evidence="3" id="KW-1185">Reference proteome</keyword>
<feature type="region of interest" description="Disordered" evidence="1">
    <location>
        <begin position="269"/>
        <end position="288"/>
    </location>
</feature>
<feature type="region of interest" description="Disordered" evidence="1">
    <location>
        <begin position="428"/>
        <end position="448"/>
    </location>
</feature>
<protein>
    <submittedName>
        <fullName evidence="2">Uncharacterized protein</fullName>
    </submittedName>
</protein>
<evidence type="ECO:0000313" key="2">
    <source>
        <dbReference type="EMBL" id="PAA82489.1"/>
    </source>
</evidence>
<sequence>PKAADREVSISWIFVLTMYLNSYQMKTVETSKSSRIVNANGPSSHEDRNRAQNQSANRLIAPLRGYKTQRHPIQLHHHHHHHQKQRQKQSQKTDRSAQCGGDSNRGNSNGTLGHEDRQHSQQQRRQPDSSKQQRGDAEQADESAGEKPPKAQTAAAGDSVAAVPQYQQQQFASNSKPVKSIIYLALSNDFASSSSSVVVEQQQQQSQQAQAFNQSDVNNAESPSTMTIESPDDGTAIEKPDAVLRTRKAPGNHYCISSQTTIAIRLAAAPSSQSNDDSDAELSKPSASKVKKASVAMVPRMVLSRSTYVAPTGALPPMTRPAATTMSKSTAATPTTAPANRCIRFNLASGTWAPVCQQQQPLTGTEECSTTQSKDRTGTILTGKQPGKCVYHQPQQVCPSVFHHGKPPHRTVTSRPAMLTRRVRPASTIRQQAKHHRNQSQADGDSPAVATTATGFLPRYSFAEQCRPPSVSCRMTSSIARRCVEFSPRCWHTVGALAVASITLQQAFLGNLLPPKMPAVVATAGHCFYLENYALNRVARSFPDTFCACIRIELGELVDNFNSFTGNWLHQNANLLQRQRNSNLEWQQLQTRANLMIHRPLSLTEESNDGLHSLLLQHRSDCCLFERLSLTARLFPDVGGYFGEENSSASSTALLTYIDYPVELHLLASALQNCSNTEQFYHKKHRLLKQAVLSNVSNDETIQPAGSVQVTSSKRLCRSHIIFQPTTSSSTESADCSTTCTSSSEYTSSSDDSDCDCESEICSLYSWSCSSSEF</sequence>